<dbReference type="RefSeq" id="WP_043055349.1">
    <property type="nucleotide sequence ID" value="NZ_LXEY01000103.1"/>
</dbReference>
<feature type="domain" description="Gram-positive cocci surface proteins LPxTG" evidence="8">
    <location>
        <begin position="435"/>
        <end position="473"/>
    </location>
</feature>
<keyword evidence="13" id="KW-1185">Reference proteome</keyword>
<dbReference type="Pfam" id="PF00746">
    <property type="entry name" value="Gram_pos_anchor"/>
    <property type="match status" value="1"/>
</dbReference>
<organism evidence="12 13">
    <name type="scientific">Enteractinococcus helveticum</name>
    <dbReference type="NCBI Taxonomy" id="1837282"/>
    <lineage>
        <taxon>Bacteria</taxon>
        <taxon>Bacillati</taxon>
        <taxon>Actinomycetota</taxon>
        <taxon>Actinomycetes</taxon>
        <taxon>Micrococcales</taxon>
        <taxon>Micrococcaceae</taxon>
    </lineage>
</organism>
<dbReference type="Proteomes" id="UP000078292">
    <property type="component" value="Unassembled WGS sequence"/>
</dbReference>
<sequence length="476" mass="50283">MGTQNISLSKRMLASIGVLTMTLLALFGVGAAAQAAPAGEGNIDFKATGSITVHKHAQPETAGEPATGADQGVLPDPLAGVEFRVDKVTNIDLADPSQWDQLENLTPADVQGNLEAVAGAQQTNANGTTTFGGLDVGVYLVTEGEDQGGNNIVRKAEPFLVVIPTAIDNEWTYDLHVYPKNSLTQVSKELDETSDSAAAGAGDIITWNVSATAPQLAPNDVFNELRYQDVLDGRLVFENISEVTYGGTSWTEGSQYAVAQSGQTITMTLTAQGLASVEANQGQELAYKVNTSVAEGVDIGEGVIENDITQFTTINDQEYDFTTAPTETHWGTVRVEKQDADNAKGLGDAEFQIFRTASDAQNQVNAITINGETTFTTGGDGTLNIGPLNAGAENSRDYYLVETKAPSGYQLDDSPRLVTVTAGASTELYVIDNTKQPDFELPLTGAAGTWMFVAAGVGLLLIGSGLYVRNRRKATA</sequence>
<dbReference type="OrthoDB" id="3199332at2"/>
<protein>
    <recommendedName>
        <fullName evidence="14">Fimbrial protein</fullName>
    </recommendedName>
</protein>
<evidence type="ECO:0000259" key="11">
    <source>
        <dbReference type="Pfam" id="PF20623"/>
    </source>
</evidence>
<dbReference type="InterPro" id="IPR041033">
    <property type="entry name" value="SpaA_PFL_dom_1"/>
</dbReference>
<dbReference type="NCBIfam" id="TIGR04226">
    <property type="entry name" value="RrgB_K2N_iso_D2"/>
    <property type="match status" value="1"/>
</dbReference>
<dbReference type="Pfam" id="PF16555">
    <property type="entry name" value="GramPos_pilinD1"/>
    <property type="match status" value="1"/>
</dbReference>
<evidence type="ECO:0000259" key="9">
    <source>
        <dbReference type="Pfam" id="PF16555"/>
    </source>
</evidence>
<keyword evidence="4" id="KW-0572">Peptidoglycan-anchor</keyword>
<feature type="signal peptide" evidence="7">
    <location>
        <begin position="1"/>
        <end position="35"/>
    </location>
</feature>
<evidence type="ECO:0000256" key="6">
    <source>
        <dbReference type="SAM" id="Phobius"/>
    </source>
</evidence>
<evidence type="ECO:0008006" key="14">
    <source>
        <dbReference type="Google" id="ProtNLM"/>
    </source>
</evidence>
<keyword evidence="3 7" id="KW-0732">Signal</keyword>
<gene>
    <name evidence="12" type="ORF">A6F49_00575</name>
</gene>
<evidence type="ECO:0000256" key="1">
    <source>
        <dbReference type="ARBA" id="ARBA00022512"/>
    </source>
</evidence>
<evidence type="ECO:0000256" key="5">
    <source>
        <dbReference type="SAM" id="MobiDB-lite"/>
    </source>
</evidence>
<dbReference type="NCBIfam" id="NF033902">
    <property type="entry name" value="iso_D2_wall_anc"/>
    <property type="match status" value="1"/>
</dbReference>
<dbReference type="InterPro" id="IPR046473">
    <property type="entry name" value="Sgo0707-like_N2"/>
</dbReference>
<dbReference type="InterPro" id="IPR013783">
    <property type="entry name" value="Ig-like_fold"/>
</dbReference>
<dbReference type="InterPro" id="IPR032364">
    <property type="entry name" value="GramPos_pilinD1_N"/>
</dbReference>
<evidence type="ECO:0000259" key="8">
    <source>
        <dbReference type="Pfam" id="PF00746"/>
    </source>
</evidence>
<feature type="transmembrane region" description="Helical" evidence="6">
    <location>
        <begin position="447"/>
        <end position="468"/>
    </location>
</feature>
<dbReference type="Pfam" id="PF17802">
    <property type="entry name" value="SpaA"/>
    <property type="match status" value="1"/>
</dbReference>
<dbReference type="STRING" id="1837282.A6F49_00575"/>
<evidence type="ECO:0000313" key="13">
    <source>
        <dbReference type="Proteomes" id="UP000078292"/>
    </source>
</evidence>
<evidence type="ECO:0000256" key="2">
    <source>
        <dbReference type="ARBA" id="ARBA00022525"/>
    </source>
</evidence>
<dbReference type="AlphaFoldDB" id="A0A1B7LVM0"/>
<feature type="domain" description="SpaA-like prealbumin fold" evidence="10">
    <location>
        <begin position="331"/>
        <end position="433"/>
    </location>
</feature>
<dbReference type="InterPro" id="IPR048052">
    <property type="entry name" value="FM1-like"/>
</dbReference>
<dbReference type="Gene3D" id="2.60.40.740">
    <property type="match status" value="1"/>
</dbReference>
<evidence type="ECO:0000256" key="7">
    <source>
        <dbReference type="SAM" id="SignalP"/>
    </source>
</evidence>
<feature type="domain" description="Gram-positive pilin subunit D1 N-terminal" evidence="9">
    <location>
        <begin position="48"/>
        <end position="182"/>
    </location>
</feature>
<evidence type="ECO:0000313" key="12">
    <source>
        <dbReference type="EMBL" id="OAV53918.1"/>
    </source>
</evidence>
<dbReference type="EMBL" id="LXEY01000103">
    <property type="protein sequence ID" value="OAV53918.1"/>
    <property type="molecule type" value="Genomic_DNA"/>
</dbReference>
<keyword evidence="2" id="KW-0964">Secreted</keyword>
<dbReference type="NCBIfam" id="TIGR01167">
    <property type="entry name" value="LPXTG_anchor"/>
    <property type="match status" value="1"/>
</dbReference>
<feature type="chain" id="PRO_5008597126" description="Fimbrial protein" evidence="7">
    <location>
        <begin position="36"/>
        <end position="476"/>
    </location>
</feature>
<keyword evidence="6" id="KW-1133">Transmembrane helix</keyword>
<keyword evidence="6" id="KW-0812">Transmembrane</keyword>
<dbReference type="InterPro" id="IPR019931">
    <property type="entry name" value="LPXTG_anchor"/>
</dbReference>
<evidence type="ECO:0000256" key="4">
    <source>
        <dbReference type="ARBA" id="ARBA00023088"/>
    </source>
</evidence>
<reference evidence="12 13" key="1">
    <citation type="submission" date="2016-04" db="EMBL/GenBank/DDBJ databases">
        <title>First whole genome shotgun sequence of the bacterium Enteractinococcus sp. strain UASWS1574.</title>
        <authorList>
            <person name="Crovadore J."/>
            <person name="Chablais R."/>
            <person name="Lefort F."/>
        </authorList>
    </citation>
    <scope>NUCLEOTIDE SEQUENCE [LARGE SCALE GENOMIC DNA]</scope>
    <source>
        <strain evidence="12 13">UASWS1574</strain>
    </source>
</reference>
<evidence type="ECO:0000256" key="3">
    <source>
        <dbReference type="ARBA" id="ARBA00022729"/>
    </source>
</evidence>
<dbReference type="Pfam" id="PF20623">
    <property type="entry name" value="Sgo0707_N2"/>
    <property type="match status" value="1"/>
</dbReference>
<dbReference type="GO" id="GO:0005975">
    <property type="term" value="P:carbohydrate metabolic process"/>
    <property type="evidence" value="ECO:0007669"/>
    <property type="project" value="UniProtKB-ARBA"/>
</dbReference>
<keyword evidence="1" id="KW-0134">Cell wall</keyword>
<feature type="region of interest" description="Disordered" evidence="5">
    <location>
        <begin position="54"/>
        <end position="73"/>
    </location>
</feature>
<dbReference type="Gene3D" id="2.60.40.10">
    <property type="entry name" value="Immunoglobulins"/>
    <property type="match status" value="2"/>
</dbReference>
<evidence type="ECO:0000259" key="10">
    <source>
        <dbReference type="Pfam" id="PF17802"/>
    </source>
</evidence>
<comment type="caution">
    <text evidence="12">The sequence shown here is derived from an EMBL/GenBank/DDBJ whole genome shotgun (WGS) entry which is preliminary data.</text>
</comment>
<name>A0A1B7LVM0_9MICC</name>
<accession>A0A1B7LVM0</accession>
<feature type="domain" description="Sgo0707-like N2" evidence="11">
    <location>
        <begin position="196"/>
        <end position="310"/>
    </location>
</feature>
<keyword evidence="6" id="KW-0472">Membrane</keyword>
<proteinExistence type="predicted"/>
<dbReference type="InterPro" id="IPR026466">
    <property type="entry name" value="Fim_isopep_form_D2_dom"/>
</dbReference>